<evidence type="ECO:0008006" key="3">
    <source>
        <dbReference type="Google" id="ProtNLM"/>
    </source>
</evidence>
<dbReference type="Proteomes" id="UP001262410">
    <property type="component" value="Unassembled WGS sequence"/>
</dbReference>
<name>A0ABU1JYE1_9PROT</name>
<organism evidence="1 2">
    <name type="scientific">Inquilinus ginsengisoli</name>
    <dbReference type="NCBI Taxonomy" id="363840"/>
    <lineage>
        <taxon>Bacteria</taxon>
        <taxon>Pseudomonadati</taxon>
        <taxon>Pseudomonadota</taxon>
        <taxon>Alphaproteobacteria</taxon>
        <taxon>Rhodospirillales</taxon>
        <taxon>Rhodospirillaceae</taxon>
        <taxon>Inquilinus</taxon>
    </lineage>
</organism>
<sequence length="264" mass="28526">MPVPLEPPAPPATNDPWTDLRAELDRWSALGRRASFWWRDDDAVAPSPELDRLLALAARHDRWVALAVIPAEATPALAARLARTPTVVIQHGWAHRSHAPAGEKTAELGDHRPAEAVLAELIAGRTRLASLFGDRFRPALAPPWNRIGPHLSARLGEAGLTVLSGFGRREAGAGLTRLNTHADPIDWRGGRGFAGVDRVLAPILKHLAERRTGGADPDEPTGLLTHHLVHDPEGWIFLDALLSALGRHPAAAWPDPDALFGARP</sequence>
<reference evidence="1 2" key="1">
    <citation type="submission" date="2023-07" db="EMBL/GenBank/DDBJ databases">
        <title>Sorghum-associated microbial communities from plants grown in Nebraska, USA.</title>
        <authorList>
            <person name="Schachtman D."/>
        </authorList>
    </citation>
    <scope>NUCLEOTIDE SEQUENCE [LARGE SCALE GENOMIC DNA]</scope>
    <source>
        <strain evidence="1 2">584</strain>
    </source>
</reference>
<dbReference type="InterPro" id="IPR049591">
    <property type="entry name" value="CE4_u4-like"/>
</dbReference>
<proteinExistence type="predicted"/>
<dbReference type="EMBL" id="JAVDPW010000013">
    <property type="protein sequence ID" value="MDR6293634.1"/>
    <property type="molecule type" value="Genomic_DNA"/>
</dbReference>
<dbReference type="InterPro" id="IPR011330">
    <property type="entry name" value="Glyco_hydro/deAcase_b/a-brl"/>
</dbReference>
<evidence type="ECO:0000313" key="1">
    <source>
        <dbReference type="EMBL" id="MDR6293634.1"/>
    </source>
</evidence>
<dbReference type="RefSeq" id="WP_309800773.1">
    <property type="nucleotide sequence ID" value="NZ_JAVDPW010000013.1"/>
</dbReference>
<keyword evidence="2" id="KW-1185">Reference proteome</keyword>
<accession>A0ABU1JYE1</accession>
<protein>
    <recommendedName>
        <fullName evidence="3">Polysaccharide deacetylase</fullName>
    </recommendedName>
</protein>
<comment type="caution">
    <text evidence="1">The sequence shown here is derived from an EMBL/GenBank/DDBJ whole genome shotgun (WGS) entry which is preliminary data.</text>
</comment>
<dbReference type="CDD" id="cd10928">
    <property type="entry name" value="CE4_u4"/>
    <property type="match status" value="1"/>
</dbReference>
<dbReference type="Gene3D" id="3.20.20.370">
    <property type="entry name" value="Glycoside hydrolase/deacetylase"/>
    <property type="match status" value="1"/>
</dbReference>
<dbReference type="SUPFAM" id="SSF88713">
    <property type="entry name" value="Glycoside hydrolase/deacetylase"/>
    <property type="match status" value="1"/>
</dbReference>
<gene>
    <name evidence="1" type="ORF">E9232_006185</name>
</gene>
<evidence type="ECO:0000313" key="2">
    <source>
        <dbReference type="Proteomes" id="UP001262410"/>
    </source>
</evidence>